<keyword evidence="2 4" id="KW-0863">Zinc-finger</keyword>
<gene>
    <name evidence="7" type="ORF">P43SY_007224</name>
</gene>
<dbReference type="AlphaFoldDB" id="A0AAD5Q6L6"/>
<feature type="compositionally biased region" description="Polar residues" evidence="5">
    <location>
        <begin position="76"/>
        <end position="93"/>
    </location>
</feature>
<evidence type="ECO:0000259" key="6">
    <source>
        <dbReference type="PROSITE" id="PS50178"/>
    </source>
</evidence>
<organism evidence="7 8">
    <name type="scientific">Pythium insidiosum</name>
    <name type="common">Pythiosis disease agent</name>
    <dbReference type="NCBI Taxonomy" id="114742"/>
    <lineage>
        <taxon>Eukaryota</taxon>
        <taxon>Sar</taxon>
        <taxon>Stramenopiles</taxon>
        <taxon>Oomycota</taxon>
        <taxon>Peronosporomycetes</taxon>
        <taxon>Pythiales</taxon>
        <taxon>Pythiaceae</taxon>
        <taxon>Pythium</taxon>
    </lineage>
</organism>
<sequence>MSFRPHTHHRAVPMPAANLPLDRELPQHQRYVYQQQQQAIVVLPAKAPRSRSPSSASSLSETKTESVDRLSVPMLNPSTSTSSASPFHGSSVTPDFDASATPSCRTNSSYIEPLSPSYRGLEERSSSSDPLSAVAVTPMMRLSPSHERQLWNESRLMAHSLAKDQIRAFAAYAKREPVASRNGVRVFSHTAAKSAQASGVLATRGHETKRFVAHWQVHATMDEVVELLARDDRECPGLYRECQAVLSPENVHCKTLWQANSDQAGADVGDRGCHWLGINWWVQRMPGMLRRDRDFVLVERQDEFVTPRGNRGFVHLRHSVDIADVTQVVKGIASPFIRGSIIQSGVVALESDVPGIVLLSHTMEVDLGGKANQHQNVLVQRLVQGAKLEELLAQARVLRTQPWLRTPDDTSADLSTCARCHHRSSIFTRRTLGGCVSCHRVVCGSCCEDWAFLPAMMRHFTPKSLHRPGVLTPATPNSARICSHCVSEFSRPRARTTTLVGDSPLKYREQSDVRQTAENMVDSFLSASNKRLDSGVAPAPGAVLYPSAA</sequence>
<protein>
    <recommendedName>
        <fullName evidence="6">FYVE-type domain-containing protein</fullName>
    </recommendedName>
</protein>
<evidence type="ECO:0000256" key="5">
    <source>
        <dbReference type="SAM" id="MobiDB-lite"/>
    </source>
</evidence>
<proteinExistence type="predicted"/>
<keyword evidence="8" id="KW-1185">Reference proteome</keyword>
<feature type="compositionally biased region" description="Polar residues" evidence="5">
    <location>
        <begin position="100"/>
        <end position="110"/>
    </location>
</feature>
<dbReference type="Gene3D" id="3.30.530.20">
    <property type="match status" value="1"/>
</dbReference>
<evidence type="ECO:0000313" key="8">
    <source>
        <dbReference type="Proteomes" id="UP001209570"/>
    </source>
</evidence>
<dbReference type="GO" id="GO:0008270">
    <property type="term" value="F:zinc ion binding"/>
    <property type="evidence" value="ECO:0007669"/>
    <property type="project" value="UniProtKB-KW"/>
</dbReference>
<feature type="region of interest" description="Disordered" evidence="5">
    <location>
        <begin position="45"/>
        <end position="126"/>
    </location>
</feature>
<dbReference type="CDD" id="cd00065">
    <property type="entry name" value="FYVE_like_SF"/>
    <property type="match status" value="1"/>
</dbReference>
<dbReference type="PANTHER" id="PTHR13510:SF44">
    <property type="entry name" value="RABENOSYN-5"/>
    <property type="match status" value="1"/>
</dbReference>
<dbReference type="Proteomes" id="UP001209570">
    <property type="component" value="Unassembled WGS sequence"/>
</dbReference>
<dbReference type="InterPro" id="IPR013083">
    <property type="entry name" value="Znf_RING/FYVE/PHD"/>
</dbReference>
<feature type="compositionally biased region" description="Low complexity" evidence="5">
    <location>
        <begin position="45"/>
        <end position="61"/>
    </location>
</feature>
<comment type="caution">
    <text evidence="7">The sequence shown here is derived from an EMBL/GenBank/DDBJ whole genome shotgun (WGS) entry which is preliminary data.</text>
</comment>
<keyword evidence="1" id="KW-0479">Metal-binding</keyword>
<evidence type="ECO:0000256" key="2">
    <source>
        <dbReference type="ARBA" id="ARBA00022771"/>
    </source>
</evidence>
<evidence type="ECO:0000313" key="7">
    <source>
        <dbReference type="EMBL" id="KAJ0393242.1"/>
    </source>
</evidence>
<reference evidence="7" key="1">
    <citation type="submission" date="2021-12" db="EMBL/GenBank/DDBJ databases">
        <title>Prjna785345.</title>
        <authorList>
            <person name="Rujirawat T."/>
            <person name="Krajaejun T."/>
        </authorList>
    </citation>
    <scope>NUCLEOTIDE SEQUENCE</scope>
    <source>
        <strain evidence="7">Pi057C3</strain>
    </source>
</reference>
<evidence type="ECO:0000256" key="4">
    <source>
        <dbReference type="PROSITE-ProRule" id="PRU00091"/>
    </source>
</evidence>
<dbReference type="Gene3D" id="3.30.40.10">
    <property type="entry name" value="Zinc/RING finger domain, C3HC4 (zinc finger)"/>
    <property type="match status" value="1"/>
</dbReference>
<evidence type="ECO:0000256" key="3">
    <source>
        <dbReference type="ARBA" id="ARBA00022833"/>
    </source>
</evidence>
<dbReference type="EMBL" id="JAKCXM010000513">
    <property type="protein sequence ID" value="KAJ0393242.1"/>
    <property type="molecule type" value="Genomic_DNA"/>
</dbReference>
<keyword evidence="3" id="KW-0862">Zinc</keyword>
<name>A0AAD5Q6L6_PYTIN</name>
<feature type="domain" description="FYVE-type" evidence="6">
    <location>
        <begin position="411"/>
        <end position="490"/>
    </location>
</feature>
<dbReference type="InterPro" id="IPR011011">
    <property type="entry name" value="Znf_FYVE_PHD"/>
</dbReference>
<dbReference type="PANTHER" id="PTHR13510">
    <property type="entry name" value="FYVE-FINGER-CONTAINING RAB5 EFFECTOR PROTEIN RABENOSYN-5-RELATED"/>
    <property type="match status" value="1"/>
</dbReference>
<dbReference type="InterPro" id="IPR023393">
    <property type="entry name" value="START-like_dom_sf"/>
</dbReference>
<dbReference type="SUPFAM" id="SSF57903">
    <property type="entry name" value="FYVE/PHD zinc finger"/>
    <property type="match status" value="1"/>
</dbReference>
<dbReference type="InterPro" id="IPR052727">
    <property type="entry name" value="Rab4/Rab5_effector"/>
</dbReference>
<evidence type="ECO:0000256" key="1">
    <source>
        <dbReference type="ARBA" id="ARBA00022723"/>
    </source>
</evidence>
<accession>A0AAD5Q6L6</accession>
<dbReference type="InterPro" id="IPR017455">
    <property type="entry name" value="Znf_FYVE-rel"/>
</dbReference>
<dbReference type="PROSITE" id="PS50178">
    <property type="entry name" value="ZF_FYVE"/>
    <property type="match status" value="1"/>
</dbReference>